<proteinExistence type="predicted"/>
<protein>
    <recommendedName>
        <fullName evidence="9">FUSC family protein</fullName>
    </recommendedName>
</protein>
<sequence length="168" mass="18617">MVANIPRVGMRMVKTALAVAICFFLYVLRGEEGVPIFSTIAAIICMQPYAENSIQVSINRIIGTLLGAVFALLVLYLIQYIPYQVRILRYLVISFAVIPVMYVTVLLKRTGASALAGIVLLSVCLSNVGIHRWRGQSIVLLKRLSGFWFLWGSIICICHGKGQRTISL</sequence>
<accession>A0A401LFD6</accession>
<evidence type="ECO:0000256" key="2">
    <source>
        <dbReference type="ARBA" id="ARBA00022475"/>
    </source>
</evidence>
<keyword evidence="3 6" id="KW-0812">Transmembrane</keyword>
<gene>
    <name evidence="7" type="ORF">KGMB03357_19480</name>
</gene>
<feature type="transmembrane region" description="Helical" evidence="6">
    <location>
        <begin position="62"/>
        <end position="81"/>
    </location>
</feature>
<organism evidence="7 8">
    <name type="scientific">Anaerotignum faecicola</name>
    <dbReference type="NCBI Taxonomy" id="2358141"/>
    <lineage>
        <taxon>Bacteria</taxon>
        <taxon>Bacillati</taxon>
        <taxon>Bacillota</taxon>
        <taxon>Clostridia</taxon>
        <taxon>Lachnospirales</taxon>
        <taxon>Anaerotignaceae</taxon>
        <taxon>Anaerotignum</taxon>
    </lineage>
</organism>
<evidence type="ECO:0000256" key="1">
    <source>
        <dbReference type="ARBA" id="ARBA00004651"/>
    </source>
</evidence>
<keyword evidence="8" id="KW-1185">Reference proteome</keyword>
<feature type="transmembrane region" description="Helical" evidence="6">
    <location>
        <begin position="145"/>
        <end position="162"/>
    </location>
</feature>
<feature type="transmembrane region" description="Helical" evidence="6">
    <location>
        <begin position="87"/>
        <end position="107"/>
    </location>
</feature>
<comment type="caution">
    <text evidence="7">The sequence shown here is derived from an EMBL/GenBank/DDBJ whole genome shotgun (WGS) entry which is preliminary data.</text>
</comment>
<dbReference type="OrthoDB" id="1653617at2"/>
<evidence type="ECO:0000256" key="5">
    <source>
        <dbReference type="ARBA" id="ARBA00023136"/>
    </source>
</evidence>
<dbReference type="Proteomes" id="UP000287361">
    <property type="component" value="Unassembled WGS sequence"/>
</dbReference>
<feature type="transmembrane region" description="Helical" evidence="6">
    <location>
        <begin position="114"/>
        <end position="133"/>
    </location>
</feature>
<name>A0A401LFD6_9FIRM</name>
<dbReference type="GO" id="GO:0005886">
    <property type="term" value="C:plasma membrane"/>
    <property type="evidence" value="ECO:0007669"/>
    <property type="project" value="UniProtKB-SubCell"/>
</dbReference>
<dbReference type="InterPro" id="IPR010343">
    <property type="entry name" value="ArAE_1"/>
</dbReference>
<evidence type="ECO:0000256" key="3">
    <source>
        <dbReference type="ARBA" id="ARBA00022692"/>
    </source>
</evidence>
<evidence type="ECO:0000313" key="8">
    <source>
        <dbReference type="Proteomes" id="UP000287361"/>
    </source>
</evidence>
<dbReference type="AlphaFoldDB" id="A0A401LFD6"/>
<feature type="transmembrane region" description="Helical" evidence="6">
    <location>
        <begin position="12"/>
        <end position="28"/>
    </location>
</feature>
<evidence type="ECO:0000256" key="4">
    <source>
        <dbReference type="ARBA" id="ARBA00022989"/>
    </source>
</evidence>
<comment type="subcellular location">
    <subcellularLocation>
        <location evidence="1">Cell membrane</location>
        <topology evidence="1">Multi-pass membrane protein</topology>
    </subcellularLocation>
</comment>
<dbReference type="Pfam" id="PF06081">
    <property type="entry name" value="ArAE_1"/>
    <property type="match status" value="1"/>
</dbReference>
<dbReference type="EMBL" id="BHVZ01000013">
    <property type="protein sequence ID" value="GCB30287.1"/>
    <property type="molecule type" value="Genomic_DNA"/>
</dbReference>
<keyword evidence="4 6" id="KW-1133">Transmembrane helix</keyword>
<evidence type="ECO:0000313" key="7">
    <source>
        <dbReference type="EMBL" id="GCB30287.1"/>
    </source>
</evidence>
<evidence type="ECO:0008006" key="9">
    <source>
        <dbReference type="Google" id="ProtNLM"/>
    </source>
</evidence>
<keyword evidence="5 6" id="KW-0472">Membrane</keyword>
<keyword evidence="2" id="KW-1003">Cell membrane</keyword>
<reference evidence="7 8" key="1">
    <citation type="submission" date="2018-10" db="EMBL/GenBank/DDBJ databases">
        <title>Draft Genome Sequence of Anaerotignum sp. KCTC 15736.</title>
        <authorList>
            <person name="Choi S.H."/>
            <person name="Kim J.S."/>
            <person name="Kang S.W."/>
            <person name="Lee J.S."/>
            <person name="Park S.H."/>
        </authorList>
    </citation>
    <scope>NUCLEOTIDE SEQUENCE [LARGE SCALE GENOMIC DNA]</scope>
    <source>
        <strain evidence="7 8">KCTC 15736</strain>
    </source>
</reference>
<evidence type="ECO:0000256" key="6">
    <source>
        <dbReference type="SAM" id="Phobius"/>
    </source>
</evidence>